<proteinExistence type="predicted"/>
<reference evidence="1" key="1">
    <citation type="submission" date="2021-12" db="EMBL/GenBank/DDBJ databases">
        <authorList>
            <person name="Zaccaron A."/>
            <person name="Stergiopoulos I."/>
        </authorList>
    </citation>
    <scope>NUCLEOTIDE SEQUENCE</scope>
    <source>
        <strain evidence="1">Race5_Kim</strain>
    </source>
</reference>
<gene>
    <name evidence="1" type="ORF">CLAFUR5_06890</name>
</gene>
<keyword evidence="2" id="KW-1185">Reference proteome</keyword>
<name>A0A9Q8P9T0_PASFU</name>
<dbReference type="KEGG" id="ffu:CLAFUR5_06890"/>
<accession>A0A9Q8P9T0</accession>
<dbReference type="AlphaFoldDB" id="A0A9Q8P9T0"/>
<dbReference type="RefSeq" id="XP_047762874.1">
    <property type="nucleotide sequence ID" value="XM_047906038.1"/>
</dbReference>
<reference evidence="1" key="2">
    <citation type="journal article" date="2022" name="Microb. Genom.">
        <title>A chromosome-scale genome assembly of the tomato pathogen Cladosporium fulvum reveals a compartmentalized genome architecture and the presence of a dispensable chromosome.</title>
        <authorList>
            <person name="Zaccaron A.Z."/>
            <person name="Chen L.H."/>
            <person name="Samaras A."/>
            <person name="Stergiopoulos I."/>
        </authorList>
    </citation>
    <scope>NUCLEOTIDE SEQUENCE</scope>
    <source>
        <strain evidence="1">Race5_Kim</strain>
    </source>
</reference>
<organism evidence="1 2">
    <name type="scientific">Passalora fulva</name>
    <name type="common">Tomato leaf mold</name>
    <name type="synonym">Cladosporium fulvum</name>
    <dbReference type="NCBI Taxonomy" id="5499"/>
    <lineage>
        <taxon>Eukaryota</taxon>
        <taxon>Fungi</taxon>
        <taxon>Dikarya</taxon>
        <taxon>Ascomycota</taxon>
        <taxon>Pezizomycotina</taxon>
        <taxon>Dothideomycetes</taxon>
        <taxon>Dothideomycetidae</taxon>
        <taxon>Mycosphaerellales</taxon>
        <taxon>Mycosphaerellaceae</taxon>
        <taxon>Fulvia</taxon>
    </lineage>
</organism>
<dbReference type="OrthoDB" id="3626581at2759"/>
<dbReference type="GeneID" id="71986768"/>
<dbReference type="EMBL" id="CP090168">
    <property type="protein sequence ID" value="UJO18508.1"/>
    <property type="molecule type" value="Genomic_DNA"/>
</dbReference>
<sequence length="62" mass="7385">MGHFSGYFLEERKRLKPNLETLKGHFDKRAMKCLRLAKEHWDDEHWGKESGEARMSERAPVN</sequence>
<dbReference type="Proteomes" id="UP000756132">
    <property type="component" value="Chromosome 6"/>
</dbReference>
<protein>
    <submittedName>
        <fullName evidence="1">Uncharacterized protein</fullName>
    </submittedName>
</protein>
<evidence type="ECO:0000313" key="2">
    <source>
        <dbReference type="Proteomes" id="UP000756132"/>
    </source>
</evidence>
<evidence type="ECO:0000313" key="1">
    <source>
        <dbReference type="EMBL" id="UJO18508.1"/>
    </source>
</evidence>